<organism evidence="2 3">
    <name type="scientific">Deinococcus roseus</name>
    <dbReference type="NCBI Taxonomy" id="392414"/>
    <lineage>
        <taxon>Bacteria</taxon>
        <taxon>Thermotogati</taxon>
        <taxon>Deinococcota</taxon>
        <taxon>Deinococci</taxon>
        <taxon>Deinococcales</taxon>
        <taxon>Deinococcaceae</taxon>
        <taxon>Deinococcus</taxon>
    </lineage>
</organism>
<dbReference type="RefSeq" id="WP_189002586.1">
    <property type="nucleotide sequence ID" value="NZ_BMOD01000006.1"/>
</dbReference>
<dbReference type="Proteomes" id="UP000632222">
    <property type="component" value="Unassembled WGS sequence"/>
</dbReference>
<dbReference type="InterPro" id="IPR011009">
    <property type="entry name" value="Kinase-like_dom_sf"/>
</dbReference>
<dbReference type="InterPro" id="IPR015897">
    <property type="entry name" value="CHK_kinase-like"/>
</dbReference>
<dbReference type="SMART" id="SM00587">
    <property type="entry name" value="CHK"/>
    <property type="match status" value="1"/>
</dbReference>
<accession>A0ABQ2CYT9</accession>
<protein>
    <recommendedName>
        <fullName evidence="1">CHK kinase-like domain-containing protein</fullName>
    </recommendedName>
</protein>
<dbReference type="EMBL" id="BMOD01000006">
    <property type="protein sequence ID" value="GGJ34105.1"/>
    <property type="molecule type" value="Genomic_DNA"/>
</dbReference>
<dbReference type="Gene3D" id="3.90.1200.10">
    <property type="match status" value="1"/>
</dbReference>
<dbReference type="SUPFAM" id="SSF56112">
    <property type="entry name" value="Protein kinase-like (PK-like)"/>
    <property type="match status" value="1"/>
</dbReference>
<evidence type="ECO:0000313" key="3">
    <source>
        <dbReference type="Proteomes" id="UP000632222"/>
    </source>
</evidence>
<keyword evidence="3" id="KW-1185">Reference proteome</keyword>
<dbReference type="Pfam" id="PF01636">
    <property type="entry name" value="APH"/>
    <property type="match status" value="1"/>
</dbReference>
<gene>
    <name evidence="2" type="ORF">GCM10008938_20390</name>
</gene>
<evidence type="ECO:0000313" key="2">
    <source>
        <dbReference type="EMBL" id="GGJ34105.1"/>
    </source>
</evidence>
<feature type="domain" description="CHK kinase-like" evidence="1">
    <location>
        <begin position="129"/>
        <end position="303"/>
    </location>
</feature>
<name>A0ABQ2CYT9_9DEIO</name>
<evidence type="ECO:0000259" key="1">
    <source>
        <dbReference type="SMART" id="SM00587"/>
    </source>
</evidence>
<proteinExistence type="predicted"/>
<comment type="caution">
    <text evidence="2">The sequence shown here is derived from an EMBL/GenBank/DDBJ whole genome shotgun (WGS) entry which is preliminary data.</text>
</comment>
<reference evidence="3" key="1">
    <citation type="journal article" date="2019" name="Int. J. Syst. Evol. Microbiol.">
        <title>The Global Catalogue of Microorganisms (GCM) 10K type strain sequencing project: providing services to taxonomists for standard genome sequencing and annotation.</title>
        <authorList>
            <consortium name="The Broad Institute Genomics Platform"/>
            <consortium name="The Broad Institute Genome Sequencing Center for Infectious Disease"/>
            <person name="Wu L."/>
            <person name="Ma J."/>
        </authorList>
    </citation>
    <scope>NUCLEOTIDE SEQUENCE [LARGE SCALE GENOMIC DNA]</scope>
    <source>
        <strain evidence="3">JCM 14370</strain>
    </source>
</reference>
<sequence>MGGQLSTLLQRLGVVGEVVRSLLGQSEPITCPVMLKPALKAVWPDLKSMEVWKFGEGERADYASVRLERAGGSEEVFVKYRPMWDFSPRHHQRFLNEILYLREFAPLVNIPHAALKGAQHNSQTFKAHLILENLESRCMQWSDLPEPERFARVNRVVELLASFHAQWMLHPSLKKHPSHPWGDHLPRLLQKHRTALKQPPEGIAAEMRNTVLQLLEPGRLEEIYAPARHITLCHGDFHFGQVLVDRLNRDRLYLIDYEHTAVTPLGFDLAHFLGVRFNWFERTHLEAALLDGYLHALQQHGVLLSREELLQEYRVGLLHNFLLMWSRCQKEPIPMFHELLQRLWVALQEHQVLQPAAVLR</sequence>
<dbReference type="InterPro" id="IPR002575">
    <property type="entry name" value="Aminoglycoside_PTrfase"/>
</dbReference>